<dbReference type="PANTHER" id="PTHR30222">
    <property type="entry name" value="SPERMIDINE/PUTRESCINE-BINDING PERIPLASMIC PROTEIN"/>
    <property type="match status" value="1"/>
</dbReference>
<keyword evidence="3" id="KW-0732">Signal</keyword>
<evidence type="ECO:0000256" key="4">
    <source>
        <dbReference type="ARBA" id="ARBA00022764"/>
    </source>
</evidence>
<dbReference type="InterPro" id="IPR006059">
    <property type="entry name" value="SBP"/>
</dbReference>
<protein>
    <submittedName>
        <fullName evidence="6">Spermidine/putrescine ABC transporter substrate-binding protein</fullName>
    </submittedName>
</protein>
<evidence type="ECO:0000256" key="3">
    <source>
        <dbReference type="ARBA" id="ARBA00022729"/>
    </source>
</evidence>
<feature type="binding site" evidence="5">
    <location>
        <position position="51"/>
    </location>
    <ligand>
        <name>spermidine</name>
        <dbReference type="ChEBI" id="CHEBI:57834"/>
    </ligand>
</feature>
<gene>
    <name evidence="6" type="ORF">IPV69_16945</name>
</gene>
<dbReference type="PIRSF" id="PIRSF019574">
    <property type="entry name" value="Periplasmic_polyamine_BP"/>
    <property type="match status" value="1"/>
</dbReference>
<dbReference type="Pfam" id="PF13416">
    <property type="entry name" value="SBP_bac_8"/>
    <property type="match status" value="1"/>
</dbReference>
<dbReference type="EMBL" id="CP063458">
    <property type="protein sequence ID" value="QOV87946.1"/>
    <property type="molecule type" value="Genomic_DNA"/>
</dbReference>
<dbReference type="PRINTS" id="PR00909">
    <property type="entry name" value="SPERMDNBNDNG"/>
</dbReference>
<dbReference type="GO" id="GO:0015846">
    <property type="term" value="P:polyamine transport"/>
    <property type="evidence" value="ECO:0007669"/>
    <property type="project" value="InterPro"/>
</dbReference>
<dbReference type="SUPFAM" id="SSF53850">
    <property type="entry name" value="Periplasmic binding protein-like II"/>
    <property type="match status" value="1"/>
</dbReference>
<name>A0A7M2WR49_9BACT</name>
<dbReference type="KEGG" id="hbs:IPV69_16945"/>
<dbReference type="GO" id="GO:0019808">
    <property type="term" value="F:polyamine binding"/>
    <property type="evidence" value="ECO:0007669"/>
    <property type="project" value="InterPro"/>
</dbReference>
<evidence type="ECO:0000256" key="5">
    <source>
        <dbReference type="PIRSR" id="PIRSR019574-1"/>
    </source>
</evidence>
<evidence type="ECO:0000313" key="6">
    <source>
        <dbReference type="EMBL" id="QOV87946.1"/>
    </source>
</evidence>
<keyword evidence="2" id="KW-0813">Transport</keyword>
<evidence type="ECO:0000256" key="2">
    <source>
        <dbReference type="ARBA" id="ARBA00022448"/>
    </source>
</evidence>
<feature type="binding site" evidence="5">
    <location>
        <begin position="181"/>
        <end position="184"/>
    </location>
    <ligand>
        <name>spermidine</name>
        <dbReference type="ChEBI" id="CHEBI:57834"/>
    </ligand>
</feature>
<dbReference type="InterPro" id="IPR001188">
    <property type="entry name" value="Sperm_putr-bd"/>
</dbReference>
<keyword evidence="4" id="KW-0574">Periplasm</keyword>
<dbReference type="GO" id="GO:0042597">
    <property type="term" value="C:periplasmic space"/>
    <property type="evidence" value="ECO:0007669"/>
    <property type="project" value="UniProtKB-SubCell"/>
</dbReference>
<dbReference type="RefSeq" id="WP_206290885.1">
    <property type="nucleotide sequence ID" value="NZ_CP063458.1"/>
</dbReference>
<comment type="subcellular location">
    <subcellularLocation>
        <location evidence="1">Periplasm</location>
    </subcellularLocation>
</comment>
<dbReference type="PANTHER" id="PTHR30222:SF17">
    <property type="entry name" value="SPERMIDINE_PUTRESCINE-BINDING PERIPLASMIC PROTEIN"/>
    <property type="match status" value="1"/>
</dbReference>
<feature type="binding site" evidence="5">
    <location>
        <position position="99"/>
    </location>
    <ligand>
        <name>spermidine</name>
        <dbReference type="ChEBI" id="CHEBI:57834"/>
    </ligand>
</feature>
<dbReference type="Gene3D" id="3.40.190.10">
    <property type="entry name" value="Periplasmic binding protein-like II"/>
    <property type="match status" value="2"/>
</dbReference>
<accession>A0A7M2WR49</accession>
<proteinExistence type="predicted"/>
<evidence type="ECO:0000256" key="1">
    <source>
        <dbReference type="ARBA" id="ARBA00004418"/>
    </source>
</evidence>
<evidence type="ECO:0000313" key="7">
    <source>
        <dbReference type="Proteomes" id="UP000593765"/>
    </source>
</evidence>
<dbReference type="Proteomes" id="UP000593765">
    <property type="component" value="Chromosome"/>
</dbReference>
<reference evidence="6 7" key="1">
    <citation type="submission" date="2020-10" db="EMBL/GenBank/DDBJ databases">
        <title>Wide distribution of Phycisphaera-like planctomycetes from WD2101 soil group in peatlands and genome analysis of the first cultivated representative.</title>
        <authorList>
            <person name="Dedysh S.N."/>
            <person name="Beletsky A.V."/>
            <person name="Ivanova A."/>
            <person name="Kulichevskaya I.S."/>
            <person name="Suzina N.E."/>
            <person name="Philippov D.A."/>
            <person name="Rakitin A.L."/>
            <person name="Mardanov A.V."/>
            <person name="Ravin N.V."/>
        </authorList>
    </citation>
    <scope>NUCLEOTIDE SEQUENCE [LARGE SCALE GENOMIC DNA]</scope>
    <source>
        <strain evidence="6 7">M1803</strain>
    </source>
</reference>
<dbReference type="CDD" id="cd13590">
    <property type="entry name" value="PBP2_PotD_PotF_like"/>
    <property type="match status" value="1"/>
</dbReference>
<dbReference type="AlphaFoldDB" id="A0A7M2WR49"/>
<keyword evidence="7" id="KW-1185">Reference proteome</keyword>
<dbReference type="PROSITE" id="PS51257">
    <property type="entry name" value="PROKAR_LIPOPROTEIN"/>
    <property type="match status" value="1"/>
</dbReference>
<sequence>MPNRRSRLSLIVPLLVALVPLIGSIGCKKDPAPTPAAQADDKKVNLLIFSEYIPDDVLADFKKETGIEVAVAVMESNEQLLAKLAGGSNEFDVVSPSDYMVRRLAAQKLIQKFDRAKLSNFSNLDPTLLGKGFDTANEFSVPLFWGTTGIGYNKKKVTDPVNSWAILFDPKYKGKVAMLNDPREMVTSVLRRDGKEPNSKDPAILNAAIEVLKLQKKAVAPIYDVDGIYEKLAAGDVALAQGFNGQFYKEVVKKPEELGFIVPKEGATLWIDNLSIPTASTRVANAHKLVDFLMRPDVAARAADFAAYATPNRVGRSKVKKELLDNPIIYPPADVLKKCASMEDLGTEANKIMDRVTTEVNAD</sequence>
<organism evidence="6 7">
    <name type="scientific">Humisphaera borealis</name>
    <dbReference type="NCBI Taxonomy" id="2807512"/>
    <lineage>
        <taxon>Bacteria</taxon>
        <taxon>Pseudomonadati</taxon>
        <taxon>Planctomycetota</taxon>
        <taxon>Phycisphaerae</taxon>
        <taxon>Tepidisphaerales</taxon>
        <taxon>Tepidisphaeraceae</taxon>
        <taxon>Humisphaera</taxon>
    </lineage>
</organism>